<sequence length="116" mass="13140">MFTGEINIISQPGEKILAWPGLDQAGYIDWANQAGYIHWANQAGYIDWANQAGYIDWANQASLVDKNQIAYATDLLCETTPIYEYEDKERENIPAPSRSKRKGQTKRSQQKSTTVI</sequence>
<accession>A0A815WGC7</accession>
<evidence type="ECO:0000313" key="2">
    <source>
        <dbReference type="EMBL" id="CAF1541625.1"/>
    </source>
</evidence>
<feature type="region of interest" description="Disordered" evidence="1">
    <location>
        <begin position="87"/>
        <end position="116"/>
    </location>
</feature>
<organism evidence="2 3">
    <name type="scientific">Rotaria magnacalcarata</name>
    <dbReference type="NCBI Taxonomy" id="392030"/>
    <lineage>
        <taxon>Eukaryota</taxon>
        <taxon>Metazoa</taxon>
        <taxon>Spiralia</taxon>
        <taxon>Gnathifera</taxon>
        <taxon>Rotifera</taxon>
        <taxon>Eurotatoria</taxon>
        <taxon>Bdelloidea</taxon>
        <taxon>Philodinida</taxon>
        <taxon>Philodinidae</taxon>
        <taxon>Rotaria</taxon>
    </lineage>
</organism>
<protein>
    <submittedName>
        <fullName evidence="2">Uncharacterized protein</fullName>
    </submittedName>
</protein>
<comment type="caution">
    <text evidence="2">The sequence shown here is derived from an EMBL/GenBank/DDBJ whole genome shotgun (WGS) entry which is preliminary data.</text>
</comment>
<dbReference type="Proteomes" id="UP000663834">
    <property type="component" value="Unassembled WGS sequence"/>
</dbReference>
<reference evidence="2" key="1">
    <citation type="submission" date="2021-02" db="EMBL/GenBank/DDBJ databases">
        <authorList>
            <person name="Nowell W R."/>
        </authorList>
    </citation>
    <scope>NUCLEOTIDE SEQUENCE</scope>
</reference>
<evidence type="ECO:0000256" key="1">
    <source>
        <dbReference type="SAM" id="MobiDB-lite"/>
    </source>
</evidence>
<dbReference type="EMBL" id="CAJNOW010008627">
    <property type="protein sequence ID" value="CAF1541625.1"/>
    <property type="molecule type" value="Genomic_DNA"/>
</dbReference>
<name>A0A815WGC7_9BILA</name>
<evidence type="ECO:0000313" key="3">
    <source>
        <dbReference type="Proteomes" id="UP000663834"/>
    </source>
</evidence>
<gene>
    <name evidence="2" type="ORF">KQP761_LOCUS17005</name>
</gene>
<proteinExistence type="predicted"/>
<dbReference type="AlphaFoldDB" id="A0A815WGC7"/>
<feature type="compositionally biased region" description="Basic residues" evidence="1">
    <location>
        <begin position="98"/>
        <end position="109"/>
    </location>
</feature>